<organism evidence="1 2">
    <name type="scientific">Ensete ventricosum</name>
    <name type="common">Abyssinian banana</name>
    <name type="synonym">Musa ensete</name>
    <dbReference type="NCBI Taxonomy" id="4639"/>
    <lineage>
        <taxon>Eukaryota</taxon>
        <taxon>Viridiplantae</taxon>
        <taxon>Streptophyta</taxon>
        <taxon>Embryophyta</taxon>
        <taxon>Tracheophyta</taxon>
        <taxon>Spermatophyta</taxon>
        <taxon>Magnoliopsida</taxon>
        <taxon>Liliopsida</taxon>
        <taxon>Zingiberales</taxon>
        <taxon>Musaceae</taxon>
        <taxon>Ensete</taxon>
    </lineage>
</organism>
<reference evidence="1 2" key="1">
    <citation type="journal article" date="2014" name="Agronomy (Basel)">
        <title>A Draft Genome Sequence for Ensete ventricosum, the Drought-Tolerant Tree Against Hunger.</title>
        <authorList>
            <person name="Harrison J."/>
            <person name="Moore K.A."/>
            <person name="Paszkiewicz K."/>
            <person name="Jones T."/>
            <person name="Grant M."/>
            <person name="Ambacheew D."/>
            <person name="Muzemil S."/>
            <person name="Studholme D.J."/>
        </authorList>
    </citation>
    <scope>NUCLEOTIDE SEQUENCE [LARGE SCALE GENOMIC DNA]</scope>
</reference>
<evidence type="ECO:0000313" key="1">
    <source>
        <dbReference type="EMBL" id="RRT47350.1"/>
    </source>
</evidence>
<dbReference type="AlphaFoldDB" id="A0A426Y6U7"/>
<sequence length="186" mass="20203">MKSQMIRCLARASPVEPGELPRSCARVEVIVSRTVLQPGSSLPGPTYRVSASSMMLDKEVAGALEAPGRGSTVVPTVVWFARSTFEAPLFLEGNENFDRPNHKNTIPLVALSNGNNGSRPVLSREALLHKPCIGYENVAGTRGYLTSLGANKAVGFGNRLSDWRFLLANPNFRRFFSSGNPNKKSK</sequence>
<dbReference type="Proteomes" id="UP000287651">
    <property type="component" value="Unassembled WGS sequence"/>
</dbReference>
<name>A0A426Y6U7_ENSVE</name>
<evidence type="ECO:0000313" key="2">
    <source>
        <dbReference type="Proteomes" id="UP000287651"/>
    </source>
</evidence>
<protein>
    <submittedName>
        <fullName evidence="1">Uncharacterized protein</fullName>
    </submittedName>
</protein>
<accession>A0A426Y6U7</accession>
<proteinExistence type="predicted"/>
<dbReference type="EMBL" id="AMZH03014606">
    <property type="protein sequence ID" value="RRT47350.1"/>
    <property type="molecule type" value="Genomic_DNA"/>
</dbReference>
<comment type="caution">
    <text evidence="1">The sequence shown here is derived from an EMBL/GenBank/DDBJ whole genome shotgun (WGS) entry which is preliminary data.</text>
</comment>
<gene>
    <name evidence="1" type="ORF">B296_00032427</name>
</gene>